<keyword evidence="2" id="KW-0732">Signal</keyword>
<evidence type="ECO:0000313" key="4">
    <source>
        <dbReference type="Proteomes" id="UP000346198"/>
    </source>
</evidence>
<gene>
    <name evidence="3" type="ORF">SCARR_00673</name>
</gene>
<dbReference type="InterPro" id="IPR031924">
    <property type="entry name" value="GH115"/>
</dbReference>
<organism evidence="3 4">
    <name type="scientific">Pontiella sulfatireligans</name>
    <dbReference type="NCBI Taxonomy" id="2750658"/>
    <lineage>
        <taxon>Bacteria</taxon>
        <taxon>Pseudomonadati</taxon>
        <taxon>Kiritimatiellota</taxon>
        <taxon>Kiritimatiellia</taxon>
        <taxon>Kiritimatiellales</taxon>
        <taxon>Pontiellaceae</taxon>
        <taxon>Pontiella</taxon>
    </lineage>
</organism>
<dbReference type="AlphaFoldDB" id="A0A6C2UEL5"/>
<feature type="chain" id="PRO_5025511017" description="Gylcosyl hydrolase 115 C-terminal domain-containing protein" evidence="2">
    <location>
        <begin position="19"/>
        <end position="792"/>
    </location>
</feature>
<keyword evidence="4" id="KW-1185">Reference proteome</keyword>
<dbReference type="InterPro" id="IPR042301">
    <property type="entry name" value="GH115_sf"/>
</dbReference>
<evidence type="ECO:0008006" key="5">
    <source>
        <dbReference type="Google" id="ProtNLM"/>
    </source>
</evidence>
<feature type="signal peptide" evidence="2">
    <location>
        <begin position="1"/>
        <end position="18"/>
    </location>
</feature>
<dbReference type="Gene3D" id="3.30.379.10">
    <property type="entry name" value="Chitobiase/beta-hexosaminidase domain 2-like"/>
    <property type="match status" value="1"/>
</dbReference>
<reference evidence="3 4" key="1">
    <citation type="submission" date="2019-04" db="EMBL/GenBank/DDBJ databases">
        <authorList>
            <person name="Van Vliet M D."/>
        </authorList>
    </citation>
    <scope>NUCLEOTIDE SEQUENCE [LARGE SCALE GENOMIC DNA]</scope>
    <source>
        <strain evidence="3 4">F21</strain>
    </source>
</reference>
<dbReference type="Pfam" id="PF15979">
    <property type="entry name" value="Glyco_hydro_115"/>
    <property type="match status" value="1"/>
</dbReference>
<dbReference type="PANTHER" id="PTHR37842">
    <property type="match status" value="1"/>
</dbReference>
<dbReference type="GO" id="GO:0016787">
    <property type="term" value="F:hydrolase activity"/>
    <property type="evidence" value="ECO:0007669"/>
    <property type="project" value="UniProtKB-KW"/>
</dbReference>
<name>A0A6C2UEL5_9BACT</name>
<evidence type="ECO:0000256" key="1">
    <source>
        <dbReference type="ARBA" id="ARBA00022801"/>
    </source>
</evidence>
<dbReference type="EMBL" id="CAAHFH010000001">
    <property type="protein sequence ID" value="VGO18620.1"/>
    <property type="molecule type" value="Genomic_DNA"/>
</dbReference>
<keyword evidence="1" id="KW-0378">Hydrolase</keyword>
<dbReference type="SUPFAM" id="SSF55545">
    <property type="entry name" value="beta-N-acetylhexosaminidase-like domain"/>
    <property type="match status" value="1"/>
</dbReference>
<dbReference type="PANTHER" id="PTHR37842:SF2">
    <property type="entry name" value="GYLCOSYL HYDROLASE 115 C-TERMINAL DOMAIN-CONTAINING PROTEIN"/>
    <property type="match status" value="1"/>
</dbReference>
<evidence type="ECO:0000313" key="3">
    <source>
        <dbReference type="EMBL" id="VGO18620.1"/>
    </source>
</evidence>
<dbReference type="InterPro" id="IPR029018">
    <property type="entry name" value="Hex-like_dom2"/>
</dbReference>
<protein>
    <recommendedName>
        <fullName evidence="5">Gylcosyl hydrolase 115 C-terminal domain-containing protein</fullName>
    </recommendedName>
</protein>
<dbReference type="GO" id="GO:0005975">
    <property type="term" value="P:carbohydrate metabolic process"/>
    <property type="evidence" value="ECO:0007669"/>
    <property type="project" value="UniProtKB-ARBA"/>
</dbReference>
<accession>A0A6C2UEL5</accession>
<sequence length="792" mass="89401">MKNVLVLSFLLVVMSAWCDSSFTILKNGNVAPICVDADAAPVLHEAARMLAEDIEAIGGVRPAIVHAVSAKPAIYLGQVGKSALIQQLAGRETLPVKQLTGGWERFLHARVNGSVVVMGSDPRGTAYGTLELSRMLGISPWIWWADLPPEPRTEIELSVSDKVFAGPAVQYRGIFINDEDNHLRPWACNYFNEEHLGPKAYEKIYELMLRLRANYLWPAMHNRTNSRIWGQLPHKTFPFHYVEGNREMANRFGIIIGSSHHEPLHRNTLHEWGDENGREKYGYYANKELFLEWLKKRVVEAKECDNIFTLAMRGSGDSGIKVPDGVDVIDVINEGILAQRQILADVFKKPAQEIPQIFVPYSEVLKQFNEGLIIPEDVTLVWPDNNSGTMRQYPDADQQARSGGNGVYYHFQHLGPGISGRTTWLNSTPLDLIAKEHHAALQAKTDKLWVVNVGDIKHAEKELEFYMDLAWDPAPWTEETAMSYYQAWAARTFEADSAAEIASIQSDFIDLIRFCRAEYIDADKYQFERDEEIQRTEKWQELISRTDAVSARLPARLQDAYFHLIAYPVKACAGLHSSRYLAKRSRELSEQGSPEANELARKAYAQFMVAQQMADYFNNDLQNGKWYKMTAIANYIPFRPPVVGWRYEIEPKLPKLSLSTARIEAPMQLVDGALSGPTEQPRYAPGEGGSASWTFTSNVEGFIALDLFVDCPSVLNDSLYVTLNGQRTTVEWLLNAVEPGMRDSKALNRQKGPLWQTVLLLDLKKGRNTLTLATCEPVRILDLKLSRLSNPD</sequence>
<dbReference type="Gene3D" id="1.20.58.2150">
    <property type="match status" value="1"/>
</dbReference>
<dbReference type="Proteomes" id="UP000346198">
    <property type="component" value="Unassembled WGS sequence"/>
</dbReference>
<dbReference type="RefSeq" id="WP_168432957.1">
    <property type="nucleotide sequence ID" value="NZ_CAAHFH010000001.1"/>
</dbReference>
<proteinExistence type="predicted"/>
<dbReference type="Gene3D" id="3.20.20.520">
    <property type="entry name" value="Glycosyl hydrolase family 115"/>
    <property type="match status" value="1"/>
</dbReference>
<evidence type="ECO:0000256" key="2">
    <source>
        <dbReference type="SAM" id="SignalP"/>
    </source>
</evidence>